<feature type="compositionally biased region" description="Basic residues" evidence="1">
    <location>
        <begin position="1"/>
        <end position="13"/>
    </location>
</feature>
<evidence type="ECO:0000256" key="1">
    <source>
        <dbReference type="SAM" id="MobiDB-lite"/>
    </source>
</evidence>
<evidence type="ECO:0000313" key="2">
    <source>
        <dbReference type="EMBL" id="GLR69048.1"/>
    </source>
</evidence>
<gene>
    <name evidence="2" type="ORF">GCM10010909_37310</name>
</gene>
<feature type="region of interest" description="Disordered" evidence="1">
    <location>
        <begin position="1"/>
        <end position="33"/>
    </location>
</feature>
<name>A0ABQ6AFS2_9PROT</name>
<dbReference type="EMBL" id="BSOS01000106">
    <property type="protein sequence ID" value="GLR69048.1"/>
    <property type="molecule type" value="Genomic_DNA"/>
</dbReference>
<accession>A0ABQ6AFS2</accession>
<reference evidence="3" key="1">
    <citation type="journal article" date="2019" name="Int. J. Syst. Evol. Microbiol.">
        <title>The Global Catalogue of Microorganisms (GCM) 10K type strain sequencing project: providing services to taxonomists for standard genome sequencing and annotation.</title>
        <authorList>
            <consortium name="The Broad Institute Genomics Platform"/>
            <consortium name="The Broad Institute Genome Sequencing Center for Infectious Disease"/>
            <person name="Wu L."/>
            <person name="Ma J."/>
        </authorList>
    </citation>
    <scope>NUCLEOTIDE SEQUENCE [LARGE SCALE GENOMIC DNA]</scope>
    <source>
        <strain evidence="3">NBRC 112502</strain>
    </source>
</reference>
<feature type="compositionally biased region" description="Polar residues" evidence="1">
    <location>
        <begin position="14"/>
        <end position="31"/>
    </location>
</feature>
<protein>
    <submittedName>
        <fullName evidence="2">Uncharacterized protein</fullName>
    </submittedName>
</protein>
<dbReference type="Proteomes" id="UP001156641">
    <property type="component" value="Unassembled WGS sequence"/>
</dbReference>
<keyword evidence="3" id="KW-1185">Reference proteome</keyword>
<organism evidence="2 3">
    <name type="scientific">Acidocella aquatica</name>
    <dbReference type="NCBI Taxonomy" id="1922313"/>
    <lineage>
        <taxon>Bacteria</taxon>
        <taxon>Pseudomonadati</taxon>
        <taxon>Pseudomonadota</taxon>
        <taxon>Alphaproteobacteria</taxon>
        <taxon>Acetobacterales</taxon>
        <taxon>Acidocellaceae</taxon>
        <taxon>Acidocella</taxon>
    </lineage>
</organism>
<comment type="caution">
    <text evidence="2">The sequence shown here is derived from an EMBL/GenBank/DDBJ whole genome shotgun (WGS) entry which is preliminary data.</text>
</comment>
<proteinExistence type="predicted"/>
<dbReference type="RefSeq" id="WP_284259907.1">
    <property type="nucleotide sequence ID" value="NZ_BSOS01000106.1"/>
</dbReference>
<evidence type="ECO:0000313" key="3">
    <source>
        <dbReference type="Proteomes" id="UP001156641"/>
    </source>
</evidence>
<sequence>MAKDKRKRRRRHNPQTAATQSTRPTTRSHSQGRPLILAIEIPTYWTPEEALAVFEMVDALHDRIWSIYHNELQDLIRQQQQSHTAEPFQINDDDLPF</sequence>